<gene>
    <name evidence="1" type="ORF">LADA_0B11144G</name>
</gene>
<proteinExistence type="predicted"/>
<dbReference type="GO" id="GO:0005737">
    <property type="term" value="C:cytoplasm"/>
    <property type="evidence" value="ECO:0007669"/>
    <property type="project" value="TreeGrafter"/>
</dbReference>
<organism evidence="1 2">
    <name type="scientific">Lachancea dasiensis</name>
    <dbReference type="NCBI Taxonomy" id="1072105"/>
    <lineage>
        <taxon>Eukaryota</taxon>
        <taxon>Fungi</taxon>
        <taxon>Dikarya</taxon>
        <taxon>Ascomycota</taxon>
        <taxon>Saccharomycotina</taxon>
        <taxon>Saccharomycetes</taxon>
        <taxon>Saccharomycetales</taxon>
        <taxon>Saccharomycetaceae</taxon>
        <taxon>Lachancea</taxon>
    </lineage>
</organism>
<dbReference type="Pfam" id="PF08520">
    <property type="entry name" value="Mitofissin"/>
    <property type="match status" value="1"/>
</dbReference>
<protein>
    <submittedName>
        <fullName evidence="1">LADA_0B11144g1_1</fullName>
    </submittedName>
</protein>
<dbReference type="AlphaFoldDB" id="A0A1G4IWA1"/>
<dbReference type="InterPro" id="IPR013726">
    <property type="entry name" value="Mitofissin"/>
</dbReference>
<evidence type="ECO:0000313" key="1">
    <source>
        <dbReference type="EMBL" id="SCU81087.1"/>
    </source>
</evidence>
<keyword evidence="2" id="KW-1185">Reference proteome</keyword>
<name>A0A1G4IWA1_9SACH</name>
<dbReference type="PANTHER" id="PTHR28075:SF1">
    <property type="entry name" value="DUF1748-DOMAIN-CONTAINING PROTEIN"/>
    <property type="match status" value="1"/>
</dbReference>
<dbReference type="EMBL" id="LT598456">
    <property type="protein sequence ID" value="SCU81087.1"/>
    <property type="molecule type" value="Genomic_DNA"/>
</dbReference>
<evidence type="ECO:0000313" key="2">
    <source>
        <dbReference type="Proteomes" id="UP000190274"/>
    </source>
</evidence>
<dbReference type="PANTHER" id="PTHR28075">
    <property type="entry name" value="CHROMOSOME 16, WHOLE GENOME SHOTGUN SEQUENCE"/>
    <property type="match status" value="1"/>
</dbReference>
<dbReference type="OrthoDB" id="16824at2759"/>
<reference evidence="2" key="1">
    <citation type="submission" date="2016-03" db="EMBL/GenBank/DDBJ databases">
        <authorList>
            <person name="Devillers H."/>
        </authorList>
    </citation>
    <scope>NUCLEOTIDE SEQUENCE [LARGE SCALE GENOMIC DNA]</scope>
</reference>
<dbReference type="Proteomes" id="UP000190274">
    <property type="component" value="Chromosome B"/>
</dbReference>
<accession>A0A1G4IWA1</accession>
<sequence>MTTIKQIAHLGFDLALISMVLAGLRRNTGWVLSYEQSDLKNYIKRYLDWGESMFGRLVQVAERSKYFRKETPLDGFLNGVFKRVEELGRSAPGRPMSRSEYVEQEGR</sequence>